<gene>
    <name evidence="1" type="ORF">P43SY_011423</name>
</gene>
<accession>A0AAD5Q5A5</accession>
<keyword evidence="2" id="KW-1185">Reference proteome</keyword>
<dbReference type="EMBL" id="JAKCXM010000880">
    <property type="protein sequence ID" value="KAJ0391707.1"/>
    <property type="molecule type" value="Genomic_DNA"/>
</dbReference>
<name>A0AAD5Q5A5_PYTIN</name>
<organism evidence="1 2">
    <name type="scientific">Pythium insidiosum</name>
    <name type="common">Pythiosis disease agent</name>
    <dbReference type="NCBI Taxonomy" id="114742"/>
    <lineage>
        <taxon>Eukaryota</taxon>
        <taxon>Sar</taxon>
        <taxon>Stramenopiles</taxon>
        <taxon>Oomycota</taxon>
        <taxon>Peronosporomycetes</taxon>
        <taxon>Pythiales</taxon>
        <taxon>Pythiaceae</taxon>
        <taxon>Pythium</taxon>
    </lineage>
</organism>
<evidence type="ECO:0000313" key="1">
    <source>
        <dbReference type="EMBL" id="KAJ0391707.1"/>
    </source>
</evidence>
<reference evidence="1" key="1">
    <citation type="submission" date="2021-12" db="EMBL/GenBank/DDBJ databases">
        <title>Prjna785345.</title>
        <authorList>
            <person name="Rujirawat T."/>
            <person name="Krajaejun T."/>
        </authorList>
    </citation>
    <scope>NUCLEOTIDE SEQUENCE</scope>
    <source>
        <strain evidence="1">Pi057C3</strain>
    </source>
</reference>
<dbReference type="Proteomes" id="UP001209570">
    <property type="component" value="Unassembled WGS sequence"/>
</dbReference>
<dbReference type="AlphaFoldDB" id="A0AAD5Q5A5"/>
<protein>
    <submittedName>
        <fullName evidence="1">Uncharacterized protein</fullName>
    </submittedName>
</protein>
<proteinExistence type="predicted"/>
<evidence type="ECO:0000313" key="2">
    <source>
        <dbReference type="Proteomes" id="UP001209570"/>
    </source>
</evidence>
<sequence>MDSLRRFLGLVRTVSPSASPSSTPSTMHSADECSALSHVAMFPKYHELGEGCSTMSQHLQVVFDTLGIAGLLRTNVGTERGALQSISWLAWLTSALVQAGLLCDYSDTRIYQILTHAITRAPSFLDVRATQRAAATQWPQHRIEHVKPSGERGARLCSVALTGRAAEDNRMIRANAPFKASGARVAVVATSHDAFVVGLVAGG</sequence>
<comment type="caution">
    <text evidence="1">The sequence shown here is derived from an EMBL/GenBank/DDBJ whole genome shotgun (WGS) entry which is preliminary data.</text>
</comment>